<keyword evidence="1" id="KW-0472">Membrane</keyword>
<feature type="transmembrane region" description="Helical" evidence="1">
    <location>
        <begin position="32"/>
        <end position="58"/>
    </location>
</feature>
<keyword evidence="1" id="KW-1133">Transmembrane helix</keyword>
<reference evidence="2 3" key="1">
    <citation type="journal article" date="2020" name="Nature">
        <title>Six reference-quality genomes reveal evolution of bat adaptations.</title>
        <authorList>
            <person name="Jebb D."/>
            <person name="Huang Z."/>
            <person name="Pippel M."/>
            <person name="Hughes G.M."/>
            <person name="Lavrichenko K."/>
            <person name="Devanna P."/>
            <person name="Winkler S."/>
            <person name="Jermiin L.S."/>
            <person name="Skirmuntt E.C."/>
            <person name="Katzourakis A."/>
            <person name="Burkitt-Gray L."/>
            <person name="Ray D.A."/>
            <person name="Sullivan K.A.M."/>
            <person name="Roscito J.G."/>
            <person name="Kirilenko B.M."/>
            <person name="Davalos L.M."/>
            <person name="Corthals A.P."/>
            <person name="Power M.L."/>
            <person name="Jones G."/>
            <person name="Ransome R.D."/>
            <person name="Dechmann D.K.N."/>
            <person name="Locatelli A.G."/>
            <person name="Puechmaille S.J."/>
            <person name="Fedrigo O."/>
            <person name="Jarvis E.D."/>
            <person name="Hiller M."/>
            <person name="Vernes S.C."/>
            <person name="Myers E.W."/>
            <person name="Teeling E.C."/>
        </authorList>
    </citation>
    <scope>NUCLEOTIDE SEQUENCE [LARGE SCALE GENOMIC DNA]</scope>
    <source>
        <strain evidence="2">MRhiFer1</strain>
        <tissue evidence="2">Lung</tissue>
    </source>
</reference>
<protein>
    <submittedName>
        <fullName evidence="2">Uncharacterized protein</fullName>
    </submittedName>
</protein>
<organism evidence="2 3">
    <name type="scientific">Rhinolophus ferrumequinum</name>
    <name type="common">Greater horseshoe bat</name>
    <dbReference type="NCBI Taxonomy" id="59479"/>
    <lineage>
        <taxon>Eukaryota</taxon>
        <taxon>Metazoa</taxon>
        <taxon>Chordata</taxon>
        <taxon>Craniata</taxon>
        <taxon>Vertebrata</taxon>
        <taxon>Euteleostomi</taxon>
        <taxon>Mammalia</taxon>
        <taxon>Eutheria</taxon>
        <taxon>Laurasiatheria</taxon>
        <taxon>Chiroptera</taxon>
        <taxon>Yinpterochiroptera</taxon>
        <taxon>Rhinolophoidea</taxon>
        <taxon>Rhinolophidae</taxon>
        <taxon>Rhinolophinae</taxon>
        <taxon>Rhinolophus</taxon>
    </lineage>
</organism>
<dbReference type="Proteomes" id="UP000585614">
    <property type="component" value="Unassembled WGS sequence"/>
</dbReference>
<keyword evidence="1" id="KW-0812">Transmembrane</keyword>
<evidence type="ECO:0000313" key="2">
    <source>
        <dbReference type="EMBL" id="KAF6298867.1"/>
    </source>
</evidence>
<name>A0A7J7TEP2_RHIFE</name>
<dbReference type="AlphaFoldDB" id="A0A7J7TEP2"/>
<dbReference type="EMBL" id="JACAGC010000020">
    <property type="protein sequence ID" value="KAF6298867.1"/>
    <property type="molecule type" value="Genomic_DNA"/>
</dbReference>
<comment type="caution">
    <text evidence="2">The sequence shown here is derived from an EMBL/GenBank/DDBJ whole genome shotgun (WGS) entry which is preliminary data.</text>
</comment>
<proteinExistence type="predicted"/>
<evidence type="ECO:0000313" key="3">
    <source>
        <dbReference type="Proteomes" id="UP000585614"/>
    </source>
</evidence>
<feature type="transmembrane region" description="Helical" evidence="1">
    <location>
        <begin position="70"/>
        <end position="88"/>
    </location>
</feature>
<evidence type="ECO:0000256" key="1">
    <source>
        <dbReference type="SAM" id="Phobius"/>
    </source>
</evidence>
<gene>
    <name evidence="2" type="ORF">mRhiFer1_008919</name>
</gene>
<accession>A0A7J7TEP2</accession>
<sequence>MSGCFLENPSSFRCACSSGAGNRSSRLTKAPCFSCGMFVLSSLVAVLTEGLPAAFLYFCPVGGSGCTRSWGLLFWRHGFFVFFFFLKCSTPPLHSAKYFFKKGDVSCIWMNGPPAWMRGQRKQTCLNPSISETTGGGEAL</sequence>